<protein>
    <submittedName>
        <fullName evidence="1">Uncharacterized protein</fullName>
    </submittedName>
</protein>
<organism evidence="1 2">
    <name type="scientific">Triparma retinervis</name>
    <dbReference type="NCBI Taxonomy" id="2557542"/>
    <lineage>
        <taxon>Eukaryota</taxon>
        <taxon>Sar</taxon>
        <taxon>Stramenopiles</taxon>
        <taxon>Ochrophyta</taxon>
        <taxon>Bolidophyceae</taxon>
        <taxon>Parmales</taxon>
        <taxon>Triparmaceae</taxon>
        <taxon>Triparma</taxon>
    </lineage>
</organism>
<evidence type="ECO:0000313" key="1">
    <source>
        <dbReference type="EMBL" id="GMH59755.1"/>
    </source>
</evidence>
<dbReference type="AlphaFoldDB" id="A0A9W7A1N7"/>
<name>A0A9W7A1N7_9STRA</name>
<keyword evidence="2" id="KW-1185">Reference proteome</keyword>
<reference evidence="1" key="1">
    <citation type="submission" date="2022-07" db="EMBL/GenBank/DDBJ databases">
        <title>Genome analysis of Parmales, a sister group of diatoms, reveals the evolutionary specialization of diatoms from phago-mixotrophs to photoautotrophs.</title>
        <authorList>
            <person name="Ban H."/>
            <person name="Sato S."/>
            <person name="Yoshikawa S."/>
            <person name="Kazumasa Y."/>
            <person name="Nakamura Y."/>
            <person name="Ichinomiya M."/>
            <person name="Saitoh K."/>
            <person name="Sato N."/>
            <person name="Blanc-Mathieu R."/>
            <person name="Endo H."/>
            <person name="Kuwata A."/>
            <person name="Ogata H."/>
        </authorList>
    </citation>
    <scope>NUCLEOTIDE SEQUENCE</scope>
</reference>
<proteinExistence type="predicted"/>
<evidence type="ECO:0000313" key="2">
    <source>
        <dbReference type="Proteomes" id="UP001165082"/>
    </source>
</evidence>
<sequence length="193" mass="21478">MFLPDNDGVKKEDELEKRVHLKRVEDLIISRLPPHTVSTASVSVQEIICGDPSCAPIDTAVLIMFDNGGASGQFGLPMEPREVDNEALETFMPPADVISEWHKGNEVDWSPYDDDPSEYSLDPSSLRFQVGSKVQCRVGADPVTGWGNGEVVQVLYRENNWPPGQVAPYKIKLDDGRSIFAPQDTQEVIRERP</sequence>
<comment type="caution">
    <text evidence="1">The sequence shown here is derived from an EMBL/GenBank/DDBJ whole genome shotgun (WGS) entry which is preliminary data.</text>
</comment>
<gene>
    <name evidence="1" type="ORF">TrRE_jg4551</name>
</gene>
<dbReference type="OrthoDB" id="435382at2759"/>
<dbReference type="Proteomes" id="UP001165082">
    <property type="component" value="Unassembled WGS sequence"/>
</dbReference>
<accession>A0A9W7A1N7</accession>
<dbReference type="EMBL" id="BRXZ01003677">
    <property type="protein sequence ID" value="GMH59755.1"/>
    <property type="molecule type" value="Genomic_DNA"/>
</dbReference>